<keyword evidence="10" id="KW-1185">Reference proteome</keyword>
<dbReference type="InterPro" id="IPR011899">
    <property type="entry name" value="Glutaredoxin_euk/vir"/>
</dbReference>
<reference evidence="9" key="1">
    <citation type="submission" date="2020-03" db="EMBL/GenBank/DDBJ databases">
        <title>Castanea mollissima Vanexum genome sequencing.</title>
        <authorList>
            <person name="Staton M."/>
        </authorList>
    </citation>
    <scope>NUCLEOTIDE SEQUENCE</scope>
    <source>
        <tissue evidence="9">Leaf</tissue>
    </source>
</reference>
<proteinExistence type="inferred from homology"/>
<dbReference type="CDD" id="cd03419">
    <property type="entry name" value="GRX_GRXh_1_2_like"/>
    <property type="match status" value="1"/>
</dbReference>
<dbReference type="Gene3D" id="3.40.30.10">
    <property type="entry name" value="Glutaredoxin"/>
    <property type="match status" value="1"/>
</dbReference>
<evidence type="ECO:0000256" key="1">
    <source>
        <dbReference type="ARBA" id="ARBA00002549"/>
    </source>
</evidence>
<dbReference type="GO" id="GO:0034599">
    <property type="term" value="P:cellular response to oxidative stress"/>
    <property type="evidence" value="ECO:0007669"/>
    <property type="project" value="TreeGrafter"/>
</dbReference>
<dbReference type="GO" id="GO:0005737">
    <property type="term" value="C:cytoplasm"/>
    <property type="evidence" value="ECO:0007669"/>
    <property type="project" value="TreeGrafter"/>
</dbReference>
<keyword evidence="4" id="KW-0249">Electron transport</keyword>
<evidence type="ECO:0000313" key="9">
    <source>
        <dbReference type="EMBL" id="KAF3947064.1"/>
    </source>
</evidence>
<keyword evidence="6" id="KW-0676">Redox-active center</keyword>
<keyword evidence="7" id="KW-0732">Signal</keyword>
<sequence length="143" mass="15211">MAAARTTILSILVITTAASLWCVSSSSSSSSSSSADAAAVEFVKKTVSSHKIAIFSKSYCPYCKKAKNVFKSLNQVPHVVELNERDDGSTIQDALSEIVGRRTVPQVFINGKHIGGSDDTVEAYESGELAKLLGIEVEGKDDL</sequence>
<dbReference type="NCBIfam" id="TIGR02180">
    <property type="entry name" value="GRX_euk"/>
    <property type="match status" value="1"/>
</dbReference>
<evidence type="ECO:0000256" key="4">
    <source>
        <dbReference type="ARBA" id="ARBA00022982"/>
    </source>
</evidence>
<feature type="chain" id="PRO_5035206154" description="Glutaredoxin domain-containing protein" evidence="7">
    <location>
        <begin position="19"/>
        <end position="143"/>
    </location>
</feature>
<keyword evidence="3" id="KW-0813">Transport</keyword>
<protein>
    <recommendedName>
        <fullName evidence="8">Glutaredoxin domain-containing protein</fullName>
    </recommendedName>
</protein>
<organism evidence="9 10">
    <name type="scientific">Castanea mollissima</name>
    <name type="common">Chinese chestnut</name>
    <dbReference type="NCBI Taxonomy" id="60419"/>
    <lineage>
        <taxon>Eukaryota</taxon>
        <taxon>Viridiplantae</taxon>
        <taxon>Streptophyta</taxon>
        <taxon>Embryophyta</taxon>
        <taxon>Tracheophyta</taxon>
        <taxon>Spermatophyta</taxon>
        <taxon>Magnoliopsida</taxon>
        <taxon>eudicotyledons</taxon>
        <taxon>Gunneridae</taxon>
        <taxon>Pentapetalae</taxon>
        <taxon>rosids</taxon>
        <taxon>fabids</taxon>
        <taxon>Fagales</taxon>
        <taxon>Fagaceae</taxon>
        <taxon>Castanea</taxon>
    </lineage>
</organism>
<evidence type="ECO:0000259" key="8">
    <source>
        <dbReference type="Pfam" id="PF00462"/>
    </source>
</evidence>
<evidence type="ECO:0000256" key="7">
    <source>
        <dbReference type="SAM" id="SignalP"/>
    </source>
</evidence>
<feature type="signal peptide" evidence="7">
    <location>
        <begin position="1"/>
        <end position="18"/>
    </location>
</feature>
<evidence type="ECO:0000256" key="6">
    <source>
        <dbReference type="ARBA" id="ARBA00023284"/>
    </source>
</evidence>
<dbReference type="InterPro" id="IPR014025">
    <property type="entry name" value="Glutaredoxin_subgr"/>
</dbReference>
<dbReference type="GO" id="GO:0015038">
    <property type="term" value="F:glutathione disulfide oxidoreductase activity"/>
    <property type="evidence" value="ECO:0007669"/>
    <property type="project" value="TreeGrafter"/>
</dbReference>
<dbReference type="PANTHER" id="PTHR45694">
    <property type="entry name" value="GLUTAREDOXIN 2"/>
    <property type="match status" value="1"/>
</dbReference>
<evidence type="ECO:0000256" key="2">
    <source>
        <dbReference type="ARBA" id="ARBA00007190"/>
    </source>
</evidence>
<dbReference type="PROSITE" id="PS51354">
    <property type="entry name" value="GLUTAREDOXIN_2"/>
    <property type="match status" value="1"/>
</dbReference>
<dbReference type="InterPro" id="IPR011767">
    <property type="entry name" value="GLR_AS"/>
</dbReference>
<accession>A0A8J4QGL5</accession>
<dbReference type="InterPro" id="IPR002109">
    <property type="entry name" value="Glutaredoxin"/>
</dbReference>
<comment type="similarity">
    <text evidence="2">Belongs to the glutaredoxin family. CPYC subfamily.</text>
</comment>
<evidence type="ECO:0000256" key="5">
    <source>
        <dbReference type="ARBA" id="ARBA00023157"/>
    </source>
</evidence>
<keyword evidence="5" id="KW-1015">Disulfide bond</keyword>
<dbReference type="PANTHER" id="PTHR45694:SF5">
    <property type="entry name" value="GLUTAREDOXIN 2"/>
    <property type="match status" value="1"/>
</dbReference>
<comment type="caution">
    <text evidence="9">The sequence shown here is derived from an EMBL/GenBank/DDBJ whole genome shotgun (WGS) entry which is preliminary data.</text>
</comment>
<feature type="domain" description="Glutaredoxin" evidence="8">
    <location>
        <begin position="52"/>
        <end position="114"/>
    </location>
</feature>
<dbReference type="SUPFAM" id="SSF52833">
    <property type="entry name" value="Thioredoxin-like"/>
    <property type="match status" value="1"/>
</dbReference>
<dbReference type="InterPro" id="IPR036249">
    <property type="entry name" value="Thioredoxin-like_sf"/>
</dbReference>
<dbReference type="OrthoDB" id="418495at2759"/>
<dbReference type="Proteomes" id="UP000737018">
    <property type="component" value="Unassembled WGS sequence"/>
</dbReference>
<name>A0A8J4QGL5_9ROSI</name>
<evidence type="ECO:0000313" key="10">
    <source>
        <dbReference type="Proteomes" id="UP000737018"/>
    </source>
</evidence>
<evidence type="ECO:0000256" key="3">
    <source>
        <dbReference type="ARBA" id="ARBA00022448"/>
    </source>
</evidence>
<dbReference type="FunFam" id="3.40.30.10:FF:000026">
    <property type="entry name" value="Glutaredoxin 2"/>
    <property type="match status" value="1"/>
</dbReference>
<dbReference type="AlphaFoldDB" id="A0A8J4QGL5"/>
<dbReference type="Pfam" id="PF00462">
    <property type="entry name" value="Glutaredoxin"/>
    <property type="match status" value="1"/>
</dbReference>
<comment type="function">
    <text evidence="1">Has a glutathione-disulfide oxidoreductase activity in the presence of NADPH and glutathione reductase. Reduces low molecular weight disulfides and proteins.</text>
</comment>
<dbReference type="PROSITE" id="PS00195">
    <property type="entry name" value="GLUTAREDOXIN_1"/>
    <property type="match status" value="1"/>
</dbReference>
<dbReference type="PRINTS" id="PR00160">
    <property type="entry name" value="GLUTAREDOXIN"/>
</dbReference>
<gene>
    <name evidence="9" type="ORF">CMV_026749</name>
</gene>
<dbReference type="EMBL" id="JRKL02008215">
    <property type="protein sequence ID" value="KAF3947064.1"/>
    <property type="molecule type" value="Genomic_DNA"/>
</dbReference>